<keyword evidence="4" id="KW-1185">Reference proteome</keyword>
<feature type="compositionally biased region" description="Polar residues" evidence="1">
    <location>
        <begin position="24"/>
        <end position="33"/>
    </location>
</feature>
<dbReference type="PROSITE" id="PS51257">
    <property type="entry name" value="PROKAR_LIPOPROTEIN"/>
    <property type="match status" value="1"/>
</dbReference>
<organism evidence="3 4">
    <name type="scientific">Sphingobacterium wenxiniae</name>
    <dbReference type="NCBI Taxonomy" id="683125"/>
    <lineage>
        <taxon>Bacteria</taxon>
        <taxon>Pseudomonadati</taxon>
        <taxon>Bacteroidota</taxon>
        <taxon>Sphingobacteriia</taxon>
        <taxon>Sphingobacteriales</taxon>
        <taxon>Sphingobacteriaceae</taxon>
        <taxon>Sphingobacterium</taxon>
    </lineage>
</organism>
<dbReference type="EMBL" id="FOZZ01000001">
    <property type="protein sequence ID" value="SFS37505.1"/>
    <property type="molecule type" value="Genomic_DNA"/>
</dbReference>
<dbReference type="OrthoDB" id="713908at2"/>
<evidence type="ECO:0000313" key="4">
    <source>
        <dbReference type="Proteomes" id="UP000198785"/>
    </source>
</evidence>
<gene>
    <name evidence="3" type="ORF">SAMN05660206_101378</name>
</gene>
<dbReference type="Proteomes" id="UP000198785">
    <property type="component" value="Unassembled WGS sequence"/>
</dbReference>
<dbReference type="RefSeq" id="WP_093363443.1">
    <property type="nucleotide sequence ID" value="NZ_FOZZ01000001.1"/>
</dbReference>
<feature type="signal peptide" evidence="2">
    <location>
        <begin position="1"/>
        <end position="27"/>
    </location>
</feature>
<feature type="region of interest" description="Disordered" evidence="1">
    <location>
        <begin position="24"/>
        <end position="43"/>
    </location>
</feature>
<name>A0A1I6PBJ2_9SPHI</name>
<evidence type="ECO:0000313" key="3">
    <source>
        <dbReference type="EMBL" id="SFS37505.1"/>
    </source>
</evidence>
<reference evidence="3 4" key="1">
    <citation type="submission" date="2016-10" db="EMBL/GenBank/DDBJ databases">
        <authorList>
            <person name="de Groot N.N."/>
        </authorList>
    </citation>
    <scope>NUCLEOTIDE SEQUENCE [LARGE SCALE GENOMIC DNA]</scope>
    <source>
        <strain evidence="3 4">DSM 22789</strain>
    </source>
</reference>
<keyword evidence="2" id="KW-0732">Signal</keyword>
<feature type="chain" id="PRO_5011734151" evidence="2">
    <location>
        <begin position="28"/>
        <end position="78"/>
    </location>
</feature>
<accession>A0A1I6PBJ2</accession>
<protein>
    <submittedName>
        <fullName evidence="3">Uncharacterized protein</fullName>
    </submittedName>
</protein>
<sequence>MKHLMRIAAVLSFVGLFMACQSGTNNATMTDENTPGPVSEADQSRYNLNASDKALYGTTDTLNQDSLSTLDSLSRDSL</sequence>
<evidence type="ECO:0000256" key="2">
    <source>
        <dbReference type="SAM" id="SignalP"/>
    </source>
</evidence>
<dbReference type="AlphaFoldDB" id="A0A1I6PBJ2"/>
<proteinExistence type="predicted"/>
<evidence type="ECO:0000256" key="1">
    <source>
        <dbReference type="SAM" id="MobiDB-lite"/>
    </source>
</evidence>